<evidence type="ECO:0000313" key="3">
    <source>
        <dbReference type="Proteomes" id="UP000595564"/>
    </source>
</evidence>
<protein>
    <recommendedName>
        <fullName evidence="1">PilZ domain-containing protein</fullName>
    </recommendedName>
</protein>
<reference evidence="2 3" key="1">
    <citation type="journal article" date="2012" name="Extremophiles">
        <title>Thermotomaculum hydrothermale gen. nov., sp. nov., a novel heterotrophic thermophile within the phylum Acidobacteria from a deep-sea hydrothermal vent chimney in the Southern Okinawa Trough.</title>
        <authorList>
            <person name="Izumi H."/>
            <person name="Nunoura T."/>
            <person name="Miyazaki M."/>
            <person name="Mino S."/>
            <person name="Toki T."/>
            <person name="Takai K."/>
            <person name="Sako Y."/>
            <person name="Sawabe T."/>
            <person name="Nakagawa S."/>
        </authorList>
    </citation>
    <scope>NUCLEOTIDE SEQUENCE [LARGE SCALE GENOMIC DNA]</scope>
    <source>
        <strain evidence="2 3">AC55</strain>
    </source>
</reference>
<dbReference type="KEGG" id="thyd:TTHT_0582"/>
<accession>A0A7R6PN67</accession>
<dbReference type="Gene3D" id="2.40.10.220">
    <property type="entry name" value="predicted glycosyltransferase like domains"/>
    <property type="match status" value="1"/>
</dbReference>
<evidence type="ECO:0000313" key="2">
    <source>
        <dbReference type="EMBL" id="BBB32166.1"/>
    </source>
</evidence>
<dbReference type="RefSeq" id="WP_201328506.1">
    <property type="nucleotide sequence ID" value="NZ_AP017470.1"/>
</dbReference>
<organism evidence="2 3">
    <name type="scientific">Thermotomaculum hydrothermale</name>
    <dbReference type="NCBI Taxonomy" id="981385"/>
    <lineage>
        <taxon>Bacteria</taxon>
        <taxon>Pseudomonadati</taxon>
        <taxon>Acidobacteriota</taxon>
        <taxon>Holophagae</taxon>
        <taxon>Thermotomaculales</taxon>
        <taxon>Thermotomaculaceae</taxon>
        <taxon>Thermotomaculum</taxon>
    </lineage>
</organism>
<feature type="domain" description="PilZ" evidence="1">
    <location>
        <begin position="16"/>
        <end position="112"/>
    </location>
</feature>
<dbReference type="EMBL" id="AP017470">
    <property type="protein sequence ID" value="BBB32166.1"/>
    <property type="molecule type" value="Genomic_DNA"/>
</dbReference>
<dbReference type="AlphaFoldDB" id="A0A7R6PN67"/>
<proteinExistence type="predicted"/>
<name>A0A7R6PN67_9BACT</name>
<keyword evidence="3" id="KW-1185">Reference proteome</keyword>
<dbReference type="InterPro" id="IPR009875">
    <property type="entry name" value="PilZ_domain"/>
</dbReference>
<dbReference type="Proteomes" id="UP000595564">
    <property type="component" value="Chromosome"/>
</dbReference>
<evidence type="ECO:0000259" key="1">
    <source>
        <dbReference type="Pfam" id="PF07238"/>
    </source>
</evidence>
<dbReference type="GO" id="GO:0035438">
    <property type="term" value="F:cyclic-di-GMP binding"/>
    <property type="evidence" value="ECO:0007669"/>
    <property type="project" value="InterPro"/>
</dbReference>
<sequence>MDNFKNKLELKQLKIPISIEYSLDQDVEILPVSFLSMRGMFAETTIDYPIGANVVVRFYLPQFDKVVEAVGEIVEKVKEGVEETGKWNVPGIFIKFKAINTEDREYLESFLKENAI</sequence>
<gene>
    <name evidence="2" type="ORF">TTHT_0582</name>
</gene>
<dbReference type="Pfam" id="PF07238">
    <property type="entry name" value="PilZ"/>
    <property type="match status" value="1"/>
</dbReference>